<dbReference type="AlphaFoldDB" id="A0A9P4NZX8"/>
<accession>A0A9P4NZX8</accession>
<feature type="region of interest" description="Disordered" evidence="2">
    <location>
        <begin position="737"/>
        <end position="847"/>
    </location>
</feature>
<sequence length="884" mass="97349">MTAPDRRSRSTTAASQRPPSRASTTSMHTPLLPQEQHVTAFNQDPFPNQHINGQHPMLEQFDANDAAIMALQGPHALFDQQQMHAIQLGADPNMHSHINNSQAGYFQPQPPPTHYNSHPQGIEYTHIQAPPPMRPLSASGTSNGKGKKKATGASSAANEKHEQELHDMLNRNQGRSLSDVGAEVLKNERTSKCEKSKQLFAMLWLNEACVPAKTSVPRGRVYLTYANRCGDERVQPLNPASFGKLVRVIFPGITTRRLGVRGESKYHYVDLALRDDPEEDNLHRSTLDTGDDPVRPPLIKSASVDLGSMPRLAPDTAILPTDDEVFQSPTLEAGSLPQHANGRVFADTATPGFLPRGVTTANAYIQPLSFSAPDGPRDIVSLPDISLYAPLGHDTDAANALTALYRSHCISLVDSVRYCKEKQFFRLFNSFSGTLTVPVQKLFVNPALAEWIMEADWSMYQNMLHSFAHLTMEVLPMPVMRLLDTISKQLRPHITRTFQGHPQHVLEAKLEPATLFCELVARLLKVNSTAHAVAAALQDQEAREKLWRSWVDIVNPKKIMESEMPACGQEEAYNILTREFLPLLQPVSFMDGCTANSHYRHSLRSDNSLPAPDSYLERIASFVKSIPARFPNANPRTIVDCVKNLGTAAMRDLTIERSNSFHGWWIVKIFIDEMIQWLASSGGFMVHRAPPRTHPLTNGAAAYANGIRGGSIAGGSDRRSRYSSIGAEYTPGLHAALSQHSSQYPPRTIWPAPSETFPDSSAAVMMPSQQMPPTFGQQQQQRQPLSRKRSATDGDLDQELVTPGKRLKAGSMSLSQPQFEHHASFGSSFESGSAARPDSSHDVHDLNDDSGIGLGLFDHPFNSGKVDVDQTLSGDHDLSGSLTS</sequence>
<organism evidence="4 5">
    <name type="scientific">Tothia fuscella</name>
    <dbReference type="NCBI Taxonomy" id="1048955"/>
    <lineage>
        <taxon>Eukaryota</taxon>
        <taxon>Fungi</taxon>
        <taxon>Dikarya</taxon>
        <taxon>Ascomycota</taxon>
        <taxon>Pezizomycotina</taxon>
        <taxon>Dothideomycetes</taxon>
        <taxon>Pleosporomycetidae</taxon>
        <taxon>Venturiales</taxon>
        <taxon>Cylindrosympodiaceae</taxon>
        <taxon>Tothia</taxon>
    </lineage>
</organism>
<dbReference type="InterPro" id="IPR057321">
    <property type="entry name" value="RFX1-4/6/8-like_BCD"/>
</dbReference>
<evidence type="ECO:0000313" key="5">
    <source>
        <dbReference type="Proteomes" id="UP000800235"/>
    </source>
</evidence>
<dbReference type="GO" id="GO:0000978">
    <property type="term" value="F:RNA polymerase II cis-regulatory region sequence-specific DNA binding"/>
    <property type="evidence" value="ECO:0007669"/>
    <property type="project" value="TreeGrafter"/>
</dbReference>
<dbReference type="Pfam" id="PF25340">
    <property type="entry name" value="BCD_RFX"/>
    <property type="match status" value="1"/>
</dbReference>
<feature type="compositionally biased region" description="Low complexity" evidence="2">
    <location>
        <begin position="824"/>
        <end position="835"/>
    </location>
</feature>
<dbReference type="PROSITE" id="PS51526">
    <property type="entry name" value="RFX_DBD"/>
    <property type="match status" value="1"/>
</dbReference>
<keyword evidence="5" id="KW-1185">Reference proteome</keyword>
<dbReference type="InterPro" id="IPR036390">
    <property type="entry name" value="WH_DNA-bd_sf"/>
</dbReference>
<dbReference type="OrthoDB" id="10056949at2759"/>
<feature type="region of interest" description="Disordered" evidence="2">
    <location>
        <begin position="131"/>
        <end position="162"/>
    </location>
</feature>
<dbReference type="InterPro" id="IPR003150">
    <property type="entry name" value="DNA-bd_RFX"/>
</dbReference>
<name>A0A9P4NZX8_9PEZI</name>
<proteinExistence type="predicted"/>
<dbReference type="FunFam" id="1.10.10.10:FF:000119">
    <property type="entry name" value="DNA damage and replication checkpoint protein"/>
    <property type="match status" value="1"/>
</dbReference>
<evidence type="ECO:0000256" key="2">
    <source>
        <dbReference type="SAM" id="MobiDB-lite"/>
    </source>
</evidence>
<dbReference type="InterPro" id="IPR036388">
    <property type="entry name" value="WH-like_DNA-bd_sf"/>
</dbReference>
<dbReference type="Pfam" id="PF02257">
    <property type="entry name" value="RFX_DNA_binding"/>
    <property type="match status" value="1"/>
</dbReference>
<comment type="caution">
    <text evidence="4">The sequence shown here is derived from an EMBL/GenBank/DDBJ whole genome shotgun (WGS) entry which is preliminary data.</text>
</comment>
<dbReference type="Proteomes" id="UP000800235">
    <property type="component" value="Unassembled WGS sequence"/>
</dbReference>
<gene>
    <name evidence="4" type="ORF">EJ08DRAFT_427279</name>
</gene>
<reference evidence="4" key="1">
    <citation type="journal article" date="2020" name="Stud. Mycol.">
        <title>101 Dothideomycetes genomes: a test case for predicting lifestyles and emergence of pathogens.</title>
        <authorList>
            <person name="Haridas S."/>
            <person name="Albert R."/>
            <person name="Binder M."/>
            <person name="Bloem J."/>
            <person name="Labutti K."/>
            <person name="Salamov A."/>
            <person name="Andreopoulos B."/>
            <person name="Baker S."/>
            <person name="Barry K."/>
            <person name="Bills G."/>
            <person name="Bluhm B."/>
            <person name="Cannon C."/>
            <person name="Castanera R."/>
            <person name="Culley D."/>
            <person name="Daum C."/>
            <person name="Ezra D."/>
            <person name="Gonzalez J."/>
            <person name="Henrissat B."/>
            <person name="Kuo A."/>
            <person name="Liang C."/>
            <person name="Lipzen A."/>
            <person name="Lutzoni F."/>
            <person name="Magnuson J."/>
            <person name="Mondo S."/>
            <person name="Nolan M."/>
            <person name="Ohm R."/>
            <person name="Pangilinan J."/>
            <person name="Park H.-J."/>
            <person name="Ramirez L."/>
            <person name="Alfaro M."/>
            <person name="Sun H."/>
            <person name="Tritt A."/>
            <person name="Yoshinaga Y."/>
            <person name="Zwiers L.-H."/>
            <person name="Turgeon B."/>
            <person name="Goodwin S."/>
            <person name="Spatafora J."/>
            <person name="Crous P."/>
            <person name="Grigoriev I."/>
        </authorList>
    </citation>
    <scope>NUCLEOTIDE SEQUENCE</scope>
    <source>
        <strain evidence="4">CBS 130266</strain>
    </source>
</reference>
<feature type="compositionally biased region" description="Low complexity" evidence="2">
    <location>
        <begin position="769"/>
        <end position="784"/>
    </location>
</feature>
<feature type="compositionally biased region" description="Polar residues" evidence="2">
    <location>
        <begin position="17"/>
        <end position="28"/>
    </location>
</feature>
<keyword evidence="1" id="KW-0238">DNA-binding</keyword>
<dbReference type="SUPFAM" id="SSF46785">
    <property type="entry name" value="Winged helix' DNA-binding domain"/>
    <property type="match status" value="1"/>
</dbReference>
<evidence type="ECO:0000256" key="1">
    <source>
        <dbReference type="ARBA" id="ARBA00023125"/>
    </source>
</evidence>
<dbReference type="InterPro" id="IPR039779">
    <property type="entry name" value="RFX-like"/>
</dbReference>
<feature type="domain" description="RFX-type winged-helix" evidence="3">
    <location>
        <begin position="201"/>
        <end position="275"/>
    </location>
</feature>
<evidence type="ECO:0000259" key="3">
    <source>
        <dbReference type="PROSITE" id="PS51526"/>
    </source>
</evidence>
<dbReference type="GO" id="GO:0000981">
    <property type="term" value="F:DNA-binding transcription factor activity, RNA polymerase II-specific"/>
    <property type="evidence" value="ECO:0007669"/>
    <property type="project" value="TreeGrafter"/>
</dbReference>
<dbReference type="Gene3D" id="1.10.10.10">
    <property type="entry name" value="Winged helix-like DNA-binding domain superfamily/Winged helix DNA-binding domain"/>
    <property type="match status" value="1"/>
</dbReference>
<evidence type="ECO:0000313" key="4">
    <source>
        <dbReference type="EMBL" id="KAF2434702.1"/>
    </source>
</evidence>
<dbReference type="PANTHER" id="PTHR12619:SF5">
    <property type="entry name" value="TRANSCRIPTION FACTOR RFX4"/>
    <property type="match status" value="1"/>
</dbReference>
<feature type="region of interest" description="Disordered" evidence="2">
    <location>
        <begin position="1"/>
        <end position="30"/>
    </location>
</feature>
<feature type="compositionally biased region" description="Basic and acidic residues" evidence="2">
    <location>
        <begin position="838"/>
        <end position="847"/>
    </location>
</feature>
<protein>
    <recommendedName>
        <fullName evidence="3">RFX-type winged-helix domain-containing protein</fullName>
    </recommendedName>
</protein>
<dbReference type="EMBL" id="MU007015">
    <property type="protein sequence ID" value="KAF2434702.1"/>
    <property type="molecule type" value="Genomic_DNA"/>
</dbReference>
<dbReference type="PANTHER" id="PTHR12619">
    <property type="entry name" value="RFX TRANSCRIPTION FACTOR FAMILY"/>
    <property type="match status" value="1"/>
</dbReference>